<comment type="caution">
    <text evidence="1">The sequence shown here is derived from an EMBL/GenBank/DDBJ whole genome shotgun (WGS) entry which is preliminary data.</text>
</comment>
<organism evidence="1 2">
    <name type="scientific">Rhizoctonia solani</name>
    <dbReference type="NCBI Taxonomy" id="456999"/>
    <lineage>
        <taxon>Eukaryota</taxon>
        <taxon>Fungi</taxon>
        <taxon>Dikarya</taxon>
        <taxon>Basidiomycota</taxon>
        <taxon>Agaricomycotina</taxon>
        <taxon>Agaricomycetes</taxon>
        <taxon>Cantharellales</taxon>
        <taxon>Ceratobasidiaceae</taxon>
        <taxon>Rhizoctonia</taxon>
    </lineage>
</organism>
<reference evidence="1" key="1">
    <citation type="submission" date="2021-01" db="EMBL/GenBank/DDBJ databases">
        <authorList>
            <person name="Kaushik A."/>
        </authorList>
    </citation>
    <scope>NUCLEOTIDE SEQUENCE</scope>
    <source>
        <strain evidence="1">Type strain: AG8-Rh-89/</strain>
    </source>
</reference>
<evidence type="ECO:0000313" key="2">
    <source>
        <dbReference type="Proteomes" id="UP000663850"/>
    </source>
</evidence>
<sequence length="373" mass="42316">MSVKVVGGYLLTYTEASVAAHKLGLSWNPDPKVEFGCRQEVNRWILANAPKYWSNRLQPIVVKEAGEGDSRLIFPIVGNAQPAAPDFKYSEAEGTPAKFREQARAIGLPDEFFVNFVTIHNPDISFLPVKGCPTRIRLRLSHRISFFTNETLSIFVENPARLMFPVIGDDQQVSPDFQYTETEGTPAKFREEARALEIPDELRQLLQRFWLKEARPSLKPDHRRSTPIPSSIMSVKVVGGYLLTYTEATVAAHKLGLSWNPDPKVEFGCRQEVNQWILTNAPKYWSNRLQPIVVQEDGRSVSRLIFPIVGNSQPAAPDFKYSETEGMPAKFREEARALGVPDEFFVNFVTIHNPDIRFLPERGCPRLIRLRAH</sequence>
<name>A0A8H3D4E3_9AGAM</name>
<dbReference type="OrthoDB" id="28127at2759"/>
<protein>
    <submittedName>
        <fullName evidence="1">Uncharacterized protein</fullName>
    </submittedName>
</protein>
<proteinExistence type="predicted"/>
<gene>
    <name evidence="1" type="ORF">RDB_LOCUS104745</name>
</gene>
<accession>A0A8H3D4E3</accession>
<dbReference type="EMBL" id="CAJMWZ010005672">
    <property type="protein sequence ID" value="CAE6509438.1"/>
    <property type="molecule type" value="Genomic_DNA"/>
</dbReference>
<evidence type="ECO:0000313" key="1">
    <source>
        <dbReference type="EMBL" id="CAE6509438.1"/>
    </source>
</evidence>
<dbReference type="Proteomes" id="UP000663850">
    <property type="component" value="Unassembled WGS sequence"/>
</dbReference>
<dbReference type="AlphaFoldDB" id="A0A8H3D4E3"/>